<comment type="caution">
    <text evidence="1">The sequence shown here is derived from an EMBL/GenBank/DDBJ whole genome shotgun (WGS) entry which is preliminary data.</text>
</comment>
<organism evidence="1 2">
    <name type="scientific">Rubroshorea leprosula</name>
    <dbReference type="NCBI Taxonomy" id="152421"/>
    <lineage>
        <taxon>Eukaryota</taxon>
        <taxon>Viridiplantae</taxon>
        <taxon>Streptophyta</taxon>
        <taxon>Embryophyta</taxon>
        <taxon>Tracheophyta</taxon>
        <taxon>Spermatophyta</taxon>
        <taxon>Magnoliopsida</taxon>
        <taxon>eudicotyledons</taxon>
        <taxon>Gunneridae</taxon>
        <taxon>Pentapetalae</taxon>
        <taxon>rosids</taxon>
        <taxon>malvids</taxon>
        <taxon>Malvales</taxon>
        <taxon>Dipterocarpaceae</taxon>
        <taxon>Rubroshorea</taxon>
    </lineage>
</organism>
<dbReference type="AlphaFoldDB" id="A0AAV5LUW6"/>
<gene>
    <name evidence="1" type="ORF">SLEP1_g48772</name>
</gene>
<dbReference type="Proteomes" id="UP001054252">
    <property type="component" value="Unassembled WGS sequence"/>
</dbReference>
<reference evidence="1 2" key="1">
    <citation type="journal article" date="2021" name="Commun. Biol.">
        <title>The genome of Shorea leprosula (Dipterocarpaceae) highlights the ecological relevance of drought in aseasonal tropical rainforests.</title>
        <authorList>
            <person name="Ng K.K.S."/>
            <person name="Kobayashi M.J."/>
            <person name="Fawcett J.A."/>
            <person name="Hatakeyama M."/>
            <person name="Paape T."/>
            <person name="Ng C.H."/>
            <person name="Ang C.C."/>
            <person name="Tnah L.H."/>
            <person name="Lee C.T."/>
            <person name="Nishiyama T."/>
            <person name="Sese J."/>
            <person name="O'Brien M.J."/>
            <person name="Copetti D."/>
            <person name="Mohd Noor M.I."/>
            <person name="Ong R.C."/>
            <person name="Putra M."/>
            <person name="Sireger I.Z."/>
            <person name="Indrioko S."/>
            <person name="Kosugi Y."/>
            <person name="Izuno A."/>
            <person name="Isagi Y."/>
            <person name="Lee S.L."/>
            <person name="Shimizu K.K."/>
        </authorList>
    </citation>
    <scope>NUCLEOTIDE SEQUENCE [LARGE SCALE GENOMIC DNA]</scope>
    <source>
        <strain evidence="1">214</strain>
    </source>
</reference>
<evidence type="ECO:0000313" key="2">
    <source>
        <dbReference type="Proteomes" id="UP001054252"/>
    </source>
</evidence>
<name>A0AAV5LUW6_9ROSI</name>
<keyword evidence="2" id="KW-1185">Reference proteome</keyword>
<proteinExistence type="predicted"/>
<sequence>MQRARLMKIAAGSGKQKCKELTVDFVEPALQARNSTDVLARVENGNRAGSHFVTSYEGAFNAQ</sequence>
<dbReference type="EMBL" id="BPVZ01000148">
    <property type="protein sequence ID" value="GKV41206.1"/>
    <property type="molecule type" value="Genomic_DNA"/>
</dbReference>
<protein>
    <submittedName>
        <fullName evidence="1">Uncharacterized protein</fullName>
    </submittedName>
</protein>
<evidence type="ECO:0000313" key="1">
    <source>
        <dbReference type="EMBL" id="GKV41206.1"/>
    </source>
</evidence>
<accession>A0AAV5LUW6</accession>